<keyword evidence="1" id="KW-0812">Transmembrane</keyword>
<comment type="caution">
    <text evidence="2">The sequence shown here is derived from an EMBL/GenBank/DDBJ whole genome shotgun (WGS) entry which is preliminary data.</text>
</comment>
<dbReference type="AlphaFoldDB" id="A0AA37U256"/>
<feature type="transmembrane region" description="Helical" evidence="1">
    <location>
        <begin position="36"/>
        <end position="53"/>
    </location>
</feature>
<keyword evidence="1" id="KW-1133">Transmembrane helix</keyword>
<reference evidence="2" key="1">
    <citation type="submission" date="2023-02" db="EMBL/GenBank/DDBJ databases">
        <title>Proposal of a novel subspecies: Alicyclobacillus hesperidum subspecies aegle.</title>
        <authorList>
            <person name="Goto K."/>
            <person name="Fujii T."/>
            <person name="Yasui K."/>
            <person name="Mochida K."/>
            <person name="Kato-Tanaka Y."/>
            <person name="Morohoshi S."/>
            <person name="An S.Y."/>
            <person name="Kasai H."/>
            <person name="Yokota A."/>
        </authorList>
    </citation>
    <scope>NUCLEOTIDE SEQUENCE</scope>
    <source>
        <strain evidence="2">DSM 12766</strain>
    </source>
</reference>
<sequence>MGLKKSEAGHSSIDELLDSLFFDVSFEMLTQAAKDVSMLFAAVMAAFILLHYAL</sequence>
<name>A0AA37U256_9BACL</name>
<keyword evidence="1" id="KW-0472">Membrane</keyword>
<evidence type="ECO:0000256" key="1">
    <source>
        <dbReference type="SAM" id="Phobius"/>
    </source>
</evidence>
<proteinExistence type="predicted"/>
<dbReference type="Proteomes" id="UP001157137">
    <property type="component" value="Unassembled WGS sequence"/>
</dbReference>
<accession>A0AA37U256</accession>
<organism evidence="2 3">
    <name type="scientific">Alicyclobacillus hesperidum</name>
    <dbReference type="NCBI Taxonomy" id="89784"/>
    <lineage>
        <taxon>Bacteria</taxon>
        <taxon>Bacillati</taxon>
        <taxon>Bacillota</taxon>
        <taxon>Bacilli</taxon>
        <taxon>Bacillales</taxon>
        <taxon>Alicyclobacillaceae</taxon>
        <taxon>Alicyclobacillus</taxon>
    </lineage>
</organism>
<protein>
    <submittedName>
        <fullName evidence="2">Uncharacterized protein</fullName>
    </submittedName>
</protein>
<evidence type="ECO:0000313" key="3">
    <source>
        <dbReference type="Proteomes" id="UP001157137"/>
    </source>
</evidence>
<evidence type="ECO:0000313" key="2">
    <source>
        <dbReference type="EMBL" id="GLV14793.1"/>
    </source>
</evidence>
<gene>
    <name evidence="2" type="ORF">Heshes_24770</name>
</gene>
<dbReference type="EMBL" id="BSRA01000016">
    <property type="protein sequence ID" value="GLV14793.1"/>
    <property type="molecule type" value="Genomic_DNA"/>
</dbReference>